<keyword evidence="2" id="KW-1185">Reference proteome</keyword>
<accession>A0A9D3T839</accession>
<dbReference type="EMBL" id="JAFDVH010000005">
    <property type="protein sequence ID" value="KAG7477563.1"/>
    <property type="molecule type" value="Genomic_DNA"/>
</dbReference>
<dbReference type="InterPro" id="IPR043442">
    <property type="entry name" value="Perm1"/>
</dbReference>
<sequence>MTSQRERRPRGLPEILLDWRRRTPRDRDHAATVTDAGVCRGLSLSMDDLDYSVHIAEQDWDSFFQESEECDLRQAALAGLDESGLSDFDESECLLGSRRSMDGATDFTGPSGTLRARQCLQRENMKLKPTVLE</sequence>
<gene>
    <name evidence="1" type="ORF">MATL_G00070980</name>
</gene>
<dbReference type="PANTHER" id="PTHR47282">
    <property type="entry name" value="PGC-1 AND ERR-INDUCED REGULATOR IN MUSCLE PROTEIN 1"/>
    <property type="match status" value="1"/>
</dbReference>
<evidence type="ECO:0000313" key="1">
    <source>
        <dbReference type="EMBL" id="KAG7477563.1"/>
    </source>
</evidence>
<dbReference type="GO" id="GO:0006355">
    <property type="term" value="P:regulation of DNA-templated transcription"/>
    <property type="evidence" value="ECO:0007669"/>
    <property type="project" value="InterPro"/>
</dbReference>
<dbReference type="GO" id="GO:0005737">
    <property type="term" value="C:cytoplasm"/>
    <property type="evidence" value="ECO:0007669"/>
    <property type="project" value="TreeGrafter"/>
</dbReference>
<organism evidence="1 2">
    <name type="scientific">Megalops atlanticus</name>
    <name type="common">Tarpon</name>
    <name type="synonym">Clupea gigantea</name>
    <dbReference type="NCBI Taxonomy" id="7932"/>
    <lineage>
        <taxon>Eukaryota</taxon>
        <taxon>Metazoa</taxon>
        <taxon>Chordata</taxon>
        <taxon>Craniata</taxon>
        <taxon>Vertebrata</taxon>
        <taxon>Euteleostomi</taxon>
        <taxon>Actinopterygii</taxon>
        <taxon>Neopterygii</taxon>
        <taxon>Teleostei</taxon>
        <taxon>Elopiformes</taxon>
        <taxon>Megalopidae</taxon>
        <taxon>Megalops</taxon>
    </lineage>
</organism>
<comment type="caution">
    <text evidence="1">The sequence shown here is derived from an EMBL/GenBank/DDBJ whole genome shotgun (WGS) entry which is preliminary data.</text>
</comment>
<dbReference type="PANTHER" id="PTHR47282:SF1">
    <property type="entry name" value="PGC-1 AND ERR-INDUCED REGULATOR IN MUSCLE PROTEIN 1"/>
    <property type="match status" value="1"/>
</dbReference>
<dbReference type="OrthoDB" id="8943218at2759"/>
<dbReference type="Proteomes" id="UP001046870">
    <property type="component" value="Chromosome 5"/>
</dbReference>
<protein>
    <submittedName>
        <fullName evidence="1">Uncharacterized protein</fullName>
    </submittedName>
</protein>
<evidence type="ECO:0000313" key="2">
    <source>
        <dbReference type="Proteomes" id="UP001046870"/>
    </source>
</evidence>
<dbReference type="GO" id="GO:0005634">
    <property type="term" value="C:nucleus"/>
    <property type="evidence" value="ECO:0007669"/>
    <property type="project" value="TreeGrafter"/>
</dbReference>
<dbReference type="AlphaFoldDB" id="A0A9D3T839"/>
<dbReference type="GO" id="GO:0014850">
    <property type="term" value="P:response to muscle activity"/>
    <property type="evidence" value="ECO:0007669"/>
    <property type="project" value="TreeGrafter"/>
</dbReference>
<proteinExistence type="predicted"/>
<name>A0A9D3T839_MEGAT</name>
<reference evidence="1" key="1">
    <citation type="submission" date="2021-01" db="EMBL/GenBank/DDBJ databases">
        <authorList>
            <person name="Zahm M."/>
            <person name="Roques C."/>
            <person name="Cabau C."/>
            <person name="Klopp C."/>
            <person name="Donnadieu C."/>
            <person name="Jouanno E."/>
            <person name="Lampietro C."/>
            <person name="Louis A."/>
            <person name="Herpin A."/>
            <person name="Echchiki A."/>
            <person name="Berthelot C."/>
            <person name="Parey E."/>
            <person name="Roest-Crollius H."/>
            <person name="Braasch I."/>
            <person name="Postlethwait J."/>
            <person name="Bobe J."/>
            <person name="Montfort J."/>
            <person name="Bouchez O."/>
            <person name="Begum T."/>
            <person name="Mejri S."/>
            <person name="Adams A."/>
            <person name="Chen W.-J."/>
            <person name="Guiguen Y."/>
        </authorList>
    </citation>
    <scope>NUCLEOTIDE SEQUENCE</scope>
    <source>
        <strain evidence="1">YG-15Mar2019-1</strain>
        <tissue evidence="1">Brain</tissue>
    </source>
</reference>